<sequence length="371" mass="40409">MNSVDSYKIGWIAALPIDRAAAIAVLHERFEAPEDFEQHPFDTNTYIWGQIDRHNVVIASLPAGVPGTRSAAVTVAKFLSSLPHIKIGLLVGIGAGVARPDQGQDIRLGDVVVSQPQGRTGGVIQYDLGKAKTGQVWEPKGILNTPPLVLLQAVAALQAEHEVSSPRIPTTLKEMYINNGQLWAITPLVHRPSTQGSKYIHQGFENDRLFEATFEHVEGDTCANCDPACEIKRAARGAEDPWVHYGIIASGDTIIEDAATRDKILSDVGEDILCFDTVAAGVMHSFPCLVIKGISDYADSHRNDQWQRYAAATAAAYAKELLGWVPGGQHPKMGSIDEISLPDHVPPEPNRHVSRGFEDQKFSDQSLEMVD</sequence>
<dbReference type="Proteomes" id="UP000191004">
    <property type="component" value="Unassembled WGS sequence"/>
</dbReference>
<evidence type="ECO:0000256" key="1">
    <source>
        <dbReference type="SAM" id="MobiDB-lite"/>
    </source>
</evidence>
<proteinExistence type="predicted"/>
<dbReference type="SUPFAM" id="SSF53167">
    <property type="entry name" value="Purine and uridine phosphorylases"/>
    <property type="match status" value="1"/>
</dbReference>
<name>A0A1T3C9D3_9HYPO</name>
<dbReference type="InterPro" id="IPR053137">
    <property type="entry name" value="NLR-like"/>
</dbReference>
<feature type="compositionally biased region" description="Basic and acidic residues" evidence="1">
    <location>
        <begin position="345"/>
        <end position="362"/>
    </location>
</feature>
<dbReference type="PANTHER" id="PTHR46082:SF11">
    <property type="entry name" value="AAA+ ATPASE DOMAIN-CONTAINING PROTEIN-RELATED"/>
    <property type="match status" value="1"/>
</dbReference>
<dbReference type="OrthoDB" id="4900214at2759"/>
<protein>
    <submittedName>
        <fullName evidence="2">Uncharacterized protein</fullName>
    </submittedName>
</protein>
<dbReference type="GO" id="GO:0003824">
    <property type="term" value="F:catalytic activity"/>
    <property type="evidence" value="ECO:0007669"/>
    <property type="project" value="InterPro"/>
</dbReference>
<reference evidence="2 3" key="1">
    <citation type="submission" date="2016-04" db="EMBL/GenBank/DDBJ databases">
        <title>Multiple horizontal gene transfer events from other fungi enriched the ability of the initially mycotrophic fungus Trichoderma (Ascomycota) to feed on dead plant biomass.</title>
        <authorList>
            <person name="Atanasova L."/>
            <person name="Chenthamara K."/>
            <person name="Zhang J."/>
            <person name="Grujic M."/>
            <person name="Henrissat B."/>
            <person name="Kuo A."/>
            <person name="Aertz A."/>
            <person name="Salamov A."/>
            <person name="Lipzen A."/>
            <person name="Labutti K."/>
            <person name="Barry K."/>
            <person name="Miao Y."/>
            <person name="Rahimi M.J."/>
            <person name="Shen Q."/>
            <person name="Grigoriev I.V."/>
            <person name="Kubicek C.P."/>
            <person name="Druzhinina I.S."/>
        </authorList>
    </citation>
    <scope>NUCLEOTIDE SEQUENCE [LARGE SCALE GENOMIC DNA]</scope>
    <source>
        <strain evidence="2 3">NJAU 4742</strain>
    </source>
</reference>
<feature type="region of interest" description="Disordered" evidence="1">
    <location>
        <begin position="335"/>
        <end position="371"/>
    </location>
</feature>
<comment type="caution">
    <text evidence="2">The sequence shown here is derived from an EMBL/GenBank/DDBJ whole genome shotgun (WGS) entry which is preliminary data.</text>
</comment>
<dbReference type="Gene3D" id="3.40.50.1580">
    <property type="entry name" value="Nucleoside phosphorylase domain"/>
    <property type="match status" value="1"/>
</dbReference>
<gene>
    <name evidence="2" type="ORF">A0O28_0044930</name>
</gene>
<organism evidence="2 3">
    <name type="scientific">Trichoderma guizhouense</name>
    <dbReference type="NCBI Taxonomy" id="1491466"/>
    <lineage>
        <taxon>Eukaryota</taxon>
        <taxon>Fungi</taxon>
        <taxon>Dikarya</taxon>
        <taxon>Ascomycota</taxon>
        <taxon>Pezizomycotina</taxon>
        <taxon>Sordariomycetes</taxon>
        <taxon>Hypocreomycetidae</taxon>
        <taxon>Hypocreales</taxon>
        <taxon>Hypocreaceae</taxon>
        <taxon>Trichoderma</taxon>
    </lineage>
</organism>
<dbReference type="PANTHER" id="PTHR46082">
    <property type="entry name" value="ATP/GTP-BINDING PROTEIN-RELATED"/>
    <property type="match status" value="1"/>
</dbReference>
<dbReference type="EMBL" id="LVVK01000022">
    <property type="protein sequence ID" value="OPB37581.1"/>
    <property type="molecule type" value="Genomic_DNA"/>
</dbReference>
<dbReference type="GO" id="GO:0009116">
    <property type="term" value="P:nucleoside metabolic process"/>
    <property type="evidence" value="ECO:0007669"/>
    <property type="project" value="InterPro"/>
</dbReference>
<keyword evidence="3" id="KW-1185">Reference proteome</keyword>
<dbReference type="InterPro" id="IPR035994">
    <property type="entry name" value="Nucleoside_phosphorylase_sf"/>
</dbReference>
<evidence type="ECO:0000313" key="3">
    <source>
        <dbReference type="Proteomes" id="UP000191004"/>
    </source>
</evidence>
<evidence type="ECO:0000313" key="2">
    <source>
        <dbReference type="EMBL" id="OPB37581.1"/>
    </source>
</evidence>
<dbReference type="AlphaFoldDB" id="A0A1T3C9D3"/>
<accession>A0A1T3C9D3</accession>